<dbReference type="AlphaFoldDB" id="A0A841ERU6"/>
<dbReference type="Proteomes" id="UP000524404">
    <property type="component" value="Unassembled WGS sequence"/>
</dbReference>
<reference evidence="8 9" key="1">
    <citation type="submission" date="2020-08" db="EMBL/GenBank/DDBJ databases">
        <title>Functional genomics of gut bacteria from endangered species of beetles.</title>
        <authorList>
            <person name="Carlos-Shanley C."/>
        </authorList>
    </citation>
    <scope>NUCLEOTIDE SEQUENCE [LARGE SCALE GENOMIC DNA]</scope>
    <source>
        <strain evidence="8 9">S00070</strain>
    </source>
</reference>
<dbReference type="Pfam" id="PF07063">
    <property type="entry name" value="HGLS"/>
    <property type="match status" value="1"/>
</dbReference>
<comment type="similarity">
    <text evidence="5">Belongs to the 2-oxoadipate dioxygenase/decarboxylase family.</text>
</comment>
<dbReference type="EMBL" id="JACHKT010000033">
    <property type="protein sequence ID" value="MBB6005004.1"/>
    <property type="molecule type" value="Genomic_DNA"/>
</dbReference>
<name>A0A841ERU6_9BACT</name>
<dbReference type="Gene3D" id="3.10.180.50">
    <property type="match status" value="1"/>
</dbReference>
<keyword evidence="9" id="KW-1185">Reference proteome</keyword>
<sequence length="306" mass="34350">MKTQETITKSLMEKLWEGYCQRVKYAKQYADLVLSKGGNIVNDHCAFRTFNTLTGKQPAGISAISEILEAMGYEKISPYSFPSKHLNSFHYQHPTNINFPKFFVTQLEVTELSEATQDLINEAVKDAPDLLAGEARQLLASLKHNKELISAEADRLVEALVKYFARTWSPVKKETILAVNQESQFAAWTLLHGNSVNHFTAYINYQNVPEWDGIEGTMAALEGIGVPIKPAIEGEKGSKLRQSSTQAIDEDCPVIEVDGSLGTLSWSYAYYELAERGYLETDGKKVWFDGFLGEQATNLFEMTKRN</sequence>
<evidence type="ECO:0000256" key="1">
    <source>
        <dbReference type="ARBA" id="ARBA00001954"/>
    </source>
</evidence>
<keyword evidence="4" id="KW-0408">Iron</keyword>
<dbReference type="RefSeq" id="WP_184136426.1">
    <property type="nucleotide sequence ID" value="NZ_JACHKT010000033.1"/>
</dbReference>
<keyword evidence="2" id="KW-0223">Dioxygenase</keyword>
<evidence type="ECO:0000256" key="3">
    <source>
        <dbReference type="ARBA" id="ARBA00023002"/>
    </source>
</evidence>
<dbReference type="PANTHER" id="PTHR31136:SF5">
    <property type="entry name" value="2-OXOADIPATE DIOXYGENASE_DECARBOXYLASE, CHLOROPLASTIC"/>
    <property type="match status" value="1"/>
</dbReference>
<dbReference type="GO" id="GO:0051213">
    <property type="term" value="F:dioxygenase activity"/>
    <property type="evidence" value="ECO:0007669"/>
    <property type="project" value="UniProtKB-KW"/>
</dbReference>
<evidence type="ECO:0000256" key="5">
    <source>
        <dbReference type="ARBA" id="ARBA00035013"/>
    </source>
</evidence>
<accession>A0A841ERU6</accession>
<dbReference type="EC" id="1.13.11.93" evidence="6"/>
<dbReference type="InterPro" id="IPR009770">
    <property type="entry name" value="HGLS"/>
</dbReference>
<dbReference type="SMART" id="SM01150">
    <property type="entry name" value="DUF1338"/>
    <property type="match status" value="1"/>
</dbReference>
<protein>
    <recommendedName>
        <fullName evidence="6">2-oxoadipate dioxygenase/decarboxylase</fullName>
        <ecNumber evidence="6">1.13.11.93</ecNumber>
    </recommendedName>
    <alternativeName>
        <fullName evidence="7">2-hydroxyglutarate synthase</fullName>
    </alternativeName>
</protein>
<evidence type="ECO:0000256" key="7">
    <source>
        <dbReference type="ARBA" id="ARBA00035045"/>
    </source>
</evidence>
<evidence type="ECO:0000313" key="9">
    <source>
        <dbReference type="Proteomes" id="UP000524404"/>
    </source>
</evidence>
<keyword evidence="3" id="KW-0560">Oxidoreductase</keyword>
<organism evidence="8 9">
    <name type="scientific">Arcicella rosea</name>
    <dbReference type="NCBI Taxonomy" id="502909"/>
    <lineage>
        <taxon>Bacteria</taxon>
        <taxon>Pseudomonadati</taxon>
        <taxon>Bacteroidota</taxon>
        <taxon>Cytophagia</taxon>
        <taxon>Cytophagales</taxon>
        <taxon>Flectobacillaceae</taxon>
        <taxon>Arcicella</taxon>
    </lineage>
</organism>
<evidence type="ECO:0000313" key="8">
    <source>
        <dbReference type="EMBL" id="MBB6005004.1"/>
    </source>
</evidence>
<evidence type="ECO:0000256" key="2">
    <source>
        <dbReference type="ARBA" id="ARBA00022964"/>
    </source>
</evidence>
<gene>
    <name evidence="8" type="ORF">HNP25_003674</name>
</gene>
<dbReference type="CDD" id="cd16350">
    <property type="entry name" value="VOC_like"/>
    <property type="match status" value="1"/>
</dbReference>
<dbReference type="PANTHER" id="PTHR31136">
    <property type="entry name" value="DUF1338 DOMAIN-CONTAINING PROTEIN"/>
    <property type="match status" value="1"/>
</dbReference>
<evidence type="ECO:0000256" key="4">
    <source>
        <dbReference type="ARBA" id="ARBA00023004"/>
    </source>
</evidence>
<proteinExistence type="inferred from homology"/>
<comment type="cofactor">
    <cofactor evidence="1">
        <name>Fe(2+)</name>
        <dbReference type="ChEBI" id="CHEBI:29033"/>
    </cofactor>
</comment>
<evidence type="ECO:0000256" key="6">
    <source>
        <dbReference type="ARBA" id="ARBA00035023"/>
    </source>
</evidence>
<comment type="caution">
    <text evidence="8">The sequence shown here is derived from an EMBL/GenBank/DDBJ whole genome shotgun (WGS) entry which is preliminary data.</text>
</comment>